<evidence type="ECO:0000313" key="1">
    <source>
        <dbReference type="EMBL" id="OWY98709.1"/>
    </source>
</evidence>
<sequence length="318" mass="35315">MVTDFGLSSANVVTGAWRWVAPGCLKRGSSELSSASDIYALRMSIVEALRIVEKRTTSNKDYISLPPKYRIKISTVVDELAALAGVDKPLSPEMIAKAGHIFSKRIRNDKVFLSLGKTKSTRYKLNEPSRAALRDICVIPNIEVGCLQPLFDRARVSTQKLEQYPNTLTSFTEMAINGYALRRELDKVIEAKFWCVDYTSGGLHDWKSKCTAAGLAAIQSVIAEYTPRADPQRSDRFRRLFLVANVRIYQVECALLVLKTLFPGQKMVLFELEYGFVALVSSCWPQCWLAASRAAEDGVFSDLAVTITSKMSLVAAVP</sequence>
<keyword evidence="1" id="KW-0723">Serine/threonine-protein kinase</keyword>
<dbReference type="GO" id="GO:0004674">
    <property type="term" value="F:protein serine/threonine kinase activity"/>
    <property type="evidence" value="ECO:0007669"/>
    <property type="project" value="UniProtKB-KW"/>
</dbReference>
<dbReference type="OrthoDB" id="118961at2759"/>
<dbReference type="Proteomes" id="UP000198211">
    <property type="component" value="Unassembled WGS sequence"/>
</dbReference>
<reference evidence="2" key="1">
    <citation type="submission" date="2017-03" db="EMBL/GenBank/DDBJ databases">
        <title>Phytopthora megakarya and P. palmivora, two closely related causual agents of cacao black pod achieved similar genome size and gene model numbers by different mechanisms.</title>
        <authorList>
            <person name="Ali S."/>
            <person name="Shao J."/>
            <person name="Larry D.J."/>
            <person name="Kronmiller B."/>
            <person name="Shen D."/>
            <person name="Strem M.D."/>
            <person name="Melnick R.L."/>
            <person name="Guiltinan M.J."/>
            <person name="Tyler B.M."/>
            <person name="Meinhardt L.W."/>
            <person name="Bailey B.A."/>
        </authorList>
    </citation>
    <scope>NUCLEOTIDE SEQUENCE [LARGE SCALE GENOMIC DNA]</scope>
    <source>
        <strain evidence="2">zdho120</strain>
    </source>
</reference>
<dbReference type="AlphaFoldDB" id="A0A225V2T6"/>
<organism evidence="1 2">
    <name type="scientific">Phytophthora megakarya</name>
    <dbReference type="NCBI Taxonomy" id="4795"/>
    <lineage>
        <taxon>Eukaryota</taxon>
        <taxon>Sar</taxon>
        <taxon>Stramenopiles</taxon>
        <taxon>Oomycota</taxon>
        <taxon>Peronosporomycetes</taxon>
        <taxon>Peronosporales</taxon>
        <taxon>Peronosporaceae</taxon>
        <taxon>Phytophthora</taxon>
    </lineage>
</organism>
<keyword evidence="1" id="KW-0418">Kinase</keyword>
<accession>A0A225V2T6</accession>
<protein>
    <submittedName>
        <fullName evidence="1">Serine/threonine protein kinase</fullName>
    </submittedName>
</protein>
<dbReference type="EMBL" id="NBNE01009148">
    <property type="protein sequence ID" value="OWY98709.1"/>
    <property type="molecule type" value="Genomic_DNA"/>
</dbReference>
<keyword evidence="2" id="KW-1185">Reference proteome</keyword>
<evidence type="ECO:0000313" key="2">
    <source>
        <dbReference type="Proteomes" id="UP000198211"/>
    </source>
</evidence>
<gene>
    <name evidence="1" type="ORF">PHMEG_00030458</name>
</gene>
<comment type="caution">
    <text evidence="1">The sequence shown here is derived from an EMBL/GenBank/DDBJ whole genome shotgun (WGS) entry which is preliminary data.</text>
</comment>
<keyword evidence="1" id="KW-0808">Transferase</keyword>
<proteinExistence type="predicted"/>
<name>A0A225V2T6_9STRA</name>